<evidence type="ECO:0000313" key="3">
    <source>
        <dbReference type="Proteomes" id="UP000248714"/>
    </source>
</evidence>
<proteinExistence type="predicted"/>
<feature type="transmembrane region" description="Helical" evidence="1">
    <location>
        <begin position="15"/>
        <end position="35"/>
    </location>
</feature>
<keyword evidence="1" id="KW-1133">Transmembrane helix</keyword>
<accession>A0ABX9E2U4</accession>
<dbReference type="EMBL" id="QLTT01000010">
    <property type="protein sequence ID" value="RAS61297.1"/>
    <property type="molecule type" value="Genomic_DNA"/>
</dbReference>
<protein>
    <submittedName>
        <fullName evidence="2">Uncharacterized protein</fullName>
    </submittedName>
</protein>
<reference evidence="2 3" key="1">
    <citation type="submission" date="2018-06" db="EMBL/GenBank/DDBJ databases">
        <title>Genomic Encyclopedia of Type Strains, Phase IV (KMG-IV): sequencing the most valuable type-strain genomes for metagenomic binning, comparative biology and taxonomic classification.</title>
        <authorList>
            <person name="Goeker M."/>
        </authorList>
    </citation>
    <scope>NUCLEOTIDE SEQUENCE [LARGE SCALE GENOMIC DNA]</scope>
    <source>
        <strain evidence="2 3">DSM 45479</strain>
    </source>
</reference>
<name>A0ABX9E2U4_9PSEU</name>
<organism evidence="2 3">
    <name type="scientific">Lentzea atacamensis</name>
    <dbReference type="NCBI Taxonomy" id="531938"/>
    <lineage>
        <taxon>Bacteria</taxon>
        <taxon>Bacillati</taxon>
        <taxon>Actinomycetota</taxon>
        <taxon>Actinomycetes</taxon>
        <taxon>Pseudonocardiales</taxon>
        <taxon>Pseudonocardiaceae</taxon>
        <taxon>Lentzea</taxon>
    </lineage>
</organism>
<sequence>MNQPSWLPRKQKWPVYFVVVLAVVVLAGAVLRLVLGGGEQERQQSLDERLRSVCERDPAPAEVRALVGDVVGRYQDGKGCIWREGATSRQLVARRVSMSLDQWTRSLGRTDLTTRSPKDVDIRVVRSSAHCTAAFDNTAGGIVEVETPTELDPDCRKTAAAAAPIADAIR</sequence>
<evidence type="ECO:0000313" key="2">
    <source>
        <dbReference type="EMBL" id="RAS61297.1"/>
    </source>
</evidence>
<keyword evidence="1" id="KW-0472">Membrane</keyword>
<keyword evidence="1" id="KW-0812">Transmembrane</keyword>
<gene>
    <name evidence="2" type="ORF">C8D87_110245</name>
</gene>
<keyword evidence="3" id="KW-1185">Reference proteome</keyword>
<dbReference type="RefSeq" id="WP_112230418.1">
    <property type="nucleotide sequence ID" value="NZ_QLTT01000010.1"/>
</dbReference>
<dbReference type="Proteomes" id="UP000248714">
    <property type="component" value="Unassembled WGS sequence"/>
</dbReference>
<evidence type="ECO:0000256" key="1">
    <source>
        <dbReference type="SAM" id="Phobius"/>
    </source>
</evidence>
<comment type="caution">
    <text evidence="2">The sequence shown here is derived from an EMBL/GenBank/DDBJ whole genome shotgun (WGS) entry which is preliminary data.</text>
</comment>